<accession>A0A8S5MFM6</accession>
<reference evidence="1" key="1">
    <citation type="journal article" date="2021" name="Proc. Natl. Acad. Sci. U.S.A.">
        <title>A Catalog of Tens of Thousands of Viruses from Human Metagenomes Reveals Hidden Associations with Chronic Diseases.</title>
        <authorList>
            <person name="Tisza M.J."/>
            <person name="Buck C.B."/>
        </authorList>
    </citation>
    <scope>NUCLEOTIDE SEQUENCE</scope>
    <source>
        <strain evidence="1">CtCVD13</strain>
    </source>
</reference>
<organism evidence="1">
    <name type="scientific">Siphoviridae sp. ctCVD13</name>
    <dbReference type="NCBI Taxonomy" id="2826194"/>
    <lineage>
        <taxon>Viruses</taxon>
        <taxon>Duplodnaviria</taxon>
        <taxon>Heunggongvirae</taxon>
        <taxon>Uroviricota</taxon>
        <taxon>Caudoviricetes</taxon>
    </lineage>
</organism>
<dbReference type="EMBL" id="BK014894">
    <property type="protein sequence ID" value="DAD81062.1"/>
    <property type="molecule type" value="Genomic_DNA"/>
</dbReference>
<sequence>MFWDFSRCGLWYWNCSNDSAVASTNNGARILTLKILTHHFP</sequence>
<proteinExistence type="predicted"/>
<protein>
    <submittedName>
        <fullName evidence="1">Uncharacterized protein</fullName>
    </submittedName>
</protein>
<evidence type="ECO:0000313" key="1">
    <source>
        <dbReference type="EMBL" id="DAD81062.1"/>
    </source>
</evidence>
<name>A0A8S5MFM6_9CAUD</name>